<feature type="domain" description="Histidine kinase" evidence="8">
    <location>
        <begin position="231"/>
        <end position="450"/>
    </location>
</feature>
<evidence type="ECO:0000259" key="8">
    <source>
        <dbReference type="PROSITE" id="PS50109"/>
    </source>
</evidence>
<evidence type="ECO:0000256" key="2">
    <source>
        <dbReference type="ARBA" id="ARBA00012438"/>
    </source>
</evidence>
<organism evidence="9 10">
    <name type="scientific">Tranquillimonas alkanivorans</name>
    <dbReference type="NCBI Taxonomy" id="441119"/>
    <lineage>
        <taxon>Bacteria</taxon>
        <taxon>Pseudomonadati</taxon>
        <taxon>Pseudomonadota</taxon>
        <taxon>Alphaproteobacteria</taxon>
        <taxon>Rhodobacterales</taxon>
        <taxon>Roseobacteraceae</taxon>
        <taxon>Tranquillimonas</taxon>
    </lineage>
</organism>
<dbReference type="OrthoDB" id="7179697at2"/>
<sequence>MNGGFKVFRWTIVCTVLFALCLIAVGLVRLQSSLDEISETKRAGPMWIANQMEFELLRFTEALARFSGGSPEVTPDDLQFRFDILWSRHNLAETGQEGMPAAAGAPEAQVLDRLGDELRQQEDAVLSLSPGDAPEAARLYDIFAAYSEDVHEYTLAAKEEQAQMDFVARSDLISLSRVMVYLSVGMGLASLLLAVLFLAETRFHRRLAREKADLLEQAQEAYRAKSQFLATVSHELRTPVTSIKGTLGLMKGGLLGELPPKMARMVDIAHCNSDRLAAMINDILDFEKSESGELNYSFKPVTLASVVREAIEANRGFEARQGVTMTVPALDEDVQVEGDTFRLVQLVSNLLSNALKFSPRGERVEVTVDRTGDRARIVVRDFGSGISESFASKVFDRFTQEDSSNTRSVGGTGLGMSISKAIAERHNGRIFFESEVGKGTTFYVELPVLEAGRAQAATA</sequence>
<keyword evidence="7" id="KW-0472">Membrane</keyword>
<dbReference type="RefSeq" id="WP_093420932.1">
    <property type="nucleotide sequence ID" value="NZ_FOXA01000006.1"/>
</dbReference>
<keyword evidence="5 9" id="KW-0418">Kinase</keyword>
<comment type="catalytic activity">
    <reaction evidence="1">
        <text>ATP + protein L-histidine = ADP + protein N-phospho-L-histidine.</text>
        <dbReference type="EC" id="2.7.13.3"/>
    </reaction>
</comment>
<protein>
    <recommendedName>
        <fullName evidence="2">histidine kinase</fullName>
        <ecNumber evidence="2">2.7.13.3</ecNumber>
    </recommendedName>
</protein>
<keyword evidence="7" id="KW-0812">Transmembrane</keyword>
<dbReference type="EMBL" id="FOXA01000006">
    <property type="protein sequence ID" value="SFP42609.1"/>
    <property type="molecule type" value="Genomic_DNA"/>
</dbReference>
<dbReference type="InterPro" id="IPR036097">
    <property type="entry name" value="HisK_dim/P_sf"/>
</dbReference>
<dbReference type="CDD" id="cd16922">
    <property type="entry name" value="HATPase_EvgS-ArcB-TorS-like"/>
    <property type="match status" value="1"/>
</dbReference>
<dbReference type="SUPFAM" id="SSF55874">
    <property type="entry name" value="ATPase domain of HSP90 chaperone/DNA topoisomerase II/histidine kinase"/>
    <property type="match status" value="1"/>
</dbReference>
<accession>A0A1I5Q8Q6</accession>
<keyword evidence="7" id="KW-1133">Transmembrane helix</keyword>
<dbReference type="PANTHER" id="PTHR43711:SF30">
    <property type="entry name" value="HISTIDINE KINASE"/>
    <property type="match status" value="1"/>
</dbReference>
<keyword evidence="10" id="KW-1185">Reference proteome</keyword>
<evidence type="ECO:0000256" key="6">
    <source>
        <dbReference type="ARBA" id="ARBA00023012"/>
    </source>
</evidence>
<keyword evidence="3" id="KW-0597">Phosphoprotein</keyword>
<dbReference type="AlphaFoldDB" id="A0A1I5Q8Q6"/>
<dbReference type="CDD" id="cd00082">
    <property type="entry name" value="HisKA"/>
    <property type="match status" value="1"/>
</dbReference>
<evidence type="ECO:0000256" key="7">
    <source>
        <dbReference type="SAM" id="Phobius"/>
    </source>
</evidence>
<dbReference type="FunFam" id="3.30.565.10:FF:000006">
    <property type="entry name" value="Sensor histidine kinase WalK"/>
    <property type="match status" value="1"/>
</dbReference>
<evidence type="ECO:0000256" key="4">
    <source>
        <dbReference type="ARBA" id="ARBA00022679"/>
    </source>
</evidence>
<dbReference type="Gene3D" id="1.10.287.130">
    <property type="match status" value="1"/>
</dbReference>
<dbReference type="SMART" id="SM00387">
    <property type="entry name" value="HATPase_c"/>
    <property type="match status" value="1"/>
</dbReference>
<dbReference type="SUPFAM" id="SSF47384">
    <property type="entry name" value="Homodimeric domain of signal transducing histidine kinase"/>
    <property type="match status" value="1"/>
</dbReference>
<dbReference type="Pfam" id="PF02518">
    <property type="entry name" value="HATPase_c"/>
    <property type="match status" value="1"/>
</dbReference>
<dbReference type="SMART" id="SM00388">
    <property type="entry name" value="HisKA"/>
    <property type="match status" value="1"/>
</dbReference>
<dbReference type="InterPro" id="IPR003594">
    <property type="entry name" value="HATPase_dom"/>
</dbReference>
<evidence type="ECO:0000313" key="10">
    <source>
        <dbReference type="Proteomes" id="UP000199356"/>
    </source>
</evidence>
<evidence type="ECO:0000256" key="5">
    <source>
        <dbReference type="ARBA" id="ARBA00022777"/>
    </source>
</evidence>
<evidence type="ECO:0000256" key="1">
    <source>
        <dbReference type="ARBA" id="ARBA00000085"/>
    </source>
</evidence>
<keyword evidence="4" id="KW-0808">Transferase</keyword>
<dbReference type="InterPro" id="IPR004358">
    <property type="entry name" value="Sig_transdc_His_kin-like_C"/>
</dbReference>
<evidence type="ECO:0000313" key="9">
    <source>
        <dbReference type="EMBL" id="SFP42609.1"/>
    </source>
</evidence>
<keyword evidence="6" id="KW-0902">Two-component regulatory system</keyword>
<dbReference type="Proteomes" id="UP000199356">
    <property type="component" value="Unassembled WGS sequence"/>
</dbReference>
<dbReference type="InterPro" id="IPR050736">
    <property type="entry name" value="Sensor_HK_Regulatory"/>
</dbReference>
<evidence type="ECO:0000256" key="3">
    <source>
        <dbReference type="ARBA" id="ARBA00022553"/>
    </source>
</evidence>
<dbReference type="Gene3D" id="3.30.565.10">
    <property type="entry name" value="Histidine kinase-like ATPase, C-terminal domain"/>
    <property type="match status" value="1"/>
</dbReference>
<dbReference type="Pfam" id="PF00512">
    <property type="entry name" value="HisKA"/>
    <property type="match status" value="1"/>
</dbReference>
<dbReference type="EC" id="2.7.13.3" evidence="2"/>
<gene>
    <name evidence="9" type="ORF">SAMN04488047_106119</name>
</gene>
<dbReference type="InterPro" id="IPR036890">
    <property type="entry name" value="HATPase_C_sf"/>
</dbReference>
<dbReference type="InterPro" id="IPR005467">
    <property type="entry name" value="His_kinase_dom"/>
</dbReference>
<dbReference type="InterPro" id="IPR003661">
    <property type="entry name" value="HisK_dim/P_dom"/>
</dbReference>
<feature type="transmembrane region" description="Helical" evidence="7">
    <location>
        <begin position="7"/>
        <end position="28"/>
    </location>
</feature>
<dbReference type="GO" id="GO:0000155">
    <property type="term" value="F:phosphorelay sensor kinase activity"/>
    <property type="evidence" value="ECO:0007669"/>
    <property type="project" value="InterPro"/>
</dbReference>
<dbReference type="PROSITE" id="PS50109">
    <property type="entry name" value="HIS_KIN"/>
    <property type="match status" value="1"/>
</dbReference>
<feature type="transmembrane region" description="Helical" evidence="7">
    <location>
        <begin position="178"/>
        <end position="199"/>
    </location>
</feature>
<dbReference type="PRINTS" id="PR00344">
    <property type="entry name" value="BCTRLSENSOR"/>
</dbReference>
<reference evidence="9 10" key="1">
    <citation type="submission" date="2016-10" db="EMBL/GenBank/DDBJ databases">
        <authorList>
            <person name="de Groot N.N."/>
        </authorList>
    </citation>
    <scope>NUCLEOTIDE SEQUENCE [LARGE SCALE GENOMIC DNA]</scope>
    <source>
        <strain evidence="9 10">DSM 19547</strain>
    </source>
</reference>
<dbReference type="STRING" id="441119.SAMN04488047_106119"/>
<proteinExistence type="predicted"/>
<dbReference type="PANTHER" id="PTHR43711">
    <property type="entry name" value="TWO-COMPONENT HISTIDINE KINASE"/>
    <property type="match status" value="1"/>
</dbReference>
<name>A0A1I5Q8Q6_9RHOB</name>